<keyword evidence="2" id="KW-0418">Kinase</keyword>
<gene>
    <name evidence="2" type="ORF">LIER_11587</name>
</gene>
<dbReference type="Proteomes" id="UP001454036">
    <property type="component" value="Unassembled WGS sequence"/>
</dbReference>
<evidence type="ECO:0000313" key="2">
    <source>
        <dbReference type="EMBL" id="GAA0153320.1"/>
    </source>
</evidence>
<dbReference type="AlphaFoldDB" id="A0AAV3PSM3"/>
<proteinExistence type="predicted"/>
<dbReference type="Pfam" id="PF01712">
    <property type="entry name" value="dNK"/>
    <property type="match status" value="1"/>
</dbReference>
<dbReference type="InterPro" id="IPR050566">
    <property type="entry name" value="Deoxyribonucleoside_kinase"/>
</dbReference>
<dbReference type="EMBL" id="BAABME010002154">
    <property type="protein sequence ID" value="GAA0153320.1"/>
    <property type="molecule type" value="Genomic_DNA"/>
</dbReference>
<dbReference type="GO" id="GO:0019136">
    <property type="term" value="F:deoxynucleoside kinase activity"/>
    <property type="evidence" value="ECO:0007669"/>
    <property type="project" value="TreeGrafter"/>
</dbReference>
<dbReference type="InterPro" id="IPR027417">
    <property type="entry name" value="P-loop_NTPase"/>
</dbReference>
<accession>A0AAV3PSM3</accession>
<name>A0AAV3PSM3_LITER</name>
<dbReference type="SUPFAM" id="SSF52540">
    <property type="entry name" value="P-loop containing nucleoside triphosphate hydrolases"/>
    <property type="match status" value="1"/>
</dbReference>
<evidence type="ECO:0000313" key="3">
    <source>
        <dbReference type="Proteomes" id="UP001454036"/>
    </source>
</evidence>
<reference evidence="2 3" key="1">
    <citation type="submission" date="2024-01" db="EMBL/GenBank/DDBJ databases">
        <title>The complete chloroplast genome sequence of Lithospermum erythrorhizon: insights into the phylogenetic relationship among Boraginaceae species and the maternal lineages of purple gromwells.</title>
        <authorList>
            <person name="Okada T."/>
            <person name="Watanabe K."/>
        </authorList>
    </citation>
    <scope>NUCLEOTIDE SEQUENCE [LARGE SCALE GENOMIC DNA]</scope>
</reference>
<keyword evidence="3" id="KW-1185">Reference proteome</keyword>
<protein>
    <submittedName>
        <fullName evidence="2">Nucleotide kinase</fullName>
    </submittedName>
</protein>
<dbReference type="GO" id="GO:0005737">
    <property type="term" value="C:cytoplasm"/>
    <property type="evidence" value="ECO:0007669"/>
    <property type="project" value="TreeGrafter"/>
</dbReference>
<comment type="caution">
    <text evidence="2">The sequence shown here is derived from an EMBL/GenBank/DDBJ whole genome shotgun (WGS) entry which is preliminary data.</text>
</comment>
<feature type="domain" description="Deoxynucleoside kinase" evidence="1">
    <location>
        <begin position="361"/>
        <end position="459"/>
    </location>
</feature>
<organism evidence="2 3">
    <name type="scientific">Lithospermum erythrorhizon</name>
    <name type="common">Purple gromwell</name>
    <name type="synonym">Lithospermum officinale var. erythrorhizon</name>
    <dbReference type="NCBI Taxonomy" id="34254"/>
    <lineage>
        <taxon>Eukaryota</taxon>
        <taxon>Viridiplantae</taxon>
        <taxon>Streptophyta</taxon>
        <taxon>Embryophyta</taxon>
        <taxon>Tracheophyta</taxon>
        <taxon>Spermatophyta</taxon>
        <taxon>Magnoliopsida</taxon>
        <taxon>eudicotyledons</taxon>
        <taxon>Gunneridae</taxon>
        <taxon>Pentapetalae</taxon>
        <taxon>asterids</taxon>
        <taxon>lamiids</taxon>
        <taxon>Boraginales</taxon>
        <taxon>Boraginaceae</taxon>
        <taxon>Boraginoideae</taxon>
        <taxon>Lithospermeae</taxon>
        <taxon>Lithospermum</taxon>
    </lineage>
</organism>
<dbReference type="PANTHER" id="PTHR10513:SF35">
    <property type="entry name" value="DEOXYADENOSINE KINASE"/>
    <property type="match status" value="1"/>
</dbReference>
<sequence length="470" mass="51187">MQKLFRRSPCVLASSSLPLSTFPSFGVFKKMTILPSASLSPNNLRSSLQNKVTKVPFLSNGSDVGNALNCSTNSFKICTNTCKSCTCYVESCRGSDTLSNTFIKVPFSSSGSDVGKALSFSTKSCKSCTCYVGSCRGCGVGSGRAFSEVPFSSNSLDVGKALNFSTKSCGICTCALESCRGSRVGSGRAWGVLKGCKGIGGLNAWFGTLAGGGDDVEKDSFLVEAVGEEGSSSDENEIENVVESGKVARVNRRQRGGGSGGALLQGNPDLLTIPGVGPRNLRKLVEKGFDGVDQLKQFYKDKFFRESTQKMVEYLQSSVGIIHKSHAESITTFIKESVDKELKDDSSDSVLRASLKKRITLCVEGNISVGKTTFLQRIANETLELQDLVEVVPEPIDKWQNIGPDHFNILDAFYADPQRYAYTFQNYVFVTRVMQERESSAGLKPLRLMERSIFSDRMVRVPLFCIEFKR</sequence>
<evidence type="ECO:0000259" key="1">
    <source>
        <dbReference type="Pfam" id="PF01712"/>
    </source>
</evidence>
<dbReference type="PANTHER" id="PTHR10513">
    <property type="entry name" value="DEOXYNUCLEOSIDE KINASE"/>
    <property type="match status" value="1"/>
</dbReference>
<dbReference type="InterPro" id="IPR031314">
    <property type="entry name" value="DNK_dom"/>
</dbReference>
<dbReference type="Gene3D" id="3.40.50.300">
    <property type="entry name" value="P-loop containing nucleotide triphosphate hydrolases"/>
    <property type="match status" value="1"/>
</dbReference>
<keyword evidence="2" id="KW-0808">Transferase</keyword>